<dbReference type="Pfam" id="PF01852">
    <property type="entry name" value="START"/>
    <property type="match status" value="1"/>
</dbReference>
<dbReference type="InterPro" id="IPR051213">
    <property type="entry name" value="START_lipid_transfer"/>
</dbReference>
<protein>
    <recommendedName>
        <fullName evidence="1">START domain-containing protein</fullName>
    </recommendedName>
</protein>
<dbReference type="PANTHER" id="PTHR19308:SF56">
    <property type="entry name" value="START DOMAIN-CONTAINING PROTEIN"/>
    <property type="match status" value="1"/>
</dbReference>
<reference evidence="2" key="1">
    <citation type="submission" date="2016-10" db="EMBL/GenBank/DDBJ databases">
        <authorList>
            <person name="Benchimol M."/>
            <person name="Almeida L.G."/>
            <person name="Vasconcelos A.T."/>
            <person name="Perreira-Neves A."/>
            <person name="Rosa I.A."/>
            <person name="Tasca T."/>
            <person name="Bogo M.R."/>
            <person name="de Souza W."/>
        </authorList>
    </citation>
    <scope>NUCLEOTIDE SEQUENCE [LARGE SCALE GENOMIC DNA]</scope>
    <source>
        <strain evidence="2">K</strain>
    </source>
</reference>
<dbReference type="PROSITE" id="PS50848">
    <property type="entry name" value="START"/>
    <property type="match status" value="1"/>
</dbReference>
<dbReference type="VEuPathDB" id="TrichDB:TRFO_10200"/>
<dbReference type="InterPro" id="IPR002913">
    <property type="entry name" value="START_lipid-bd_dom"/>
</dbReference>
<dbReference type="PANTHER" id="PTHR19308">
    <property type="entry name" value="PHOSPHATIDYLCHOLINE TRANSFER PROTEIN"/>
    <property type="match status" value="1"/>
</dbReference>
<organism evidence="2 3">
    <name type="scientific">Tritrichomonas foetus</name>
    <dbReference type="NCBI Taxonomy" id="1144522"/>
    <lineage>
        <taxon>Eukaryota</taxon>
        <taxon>Metamonada</taxon>
        <taxon>Parabasalia</taxon>
        <taxon>Tritrichomonadida</taxon>
        <taxon>Tritrichomonadidae</taxon>
        <taxon>Tritrichomonas</taxon>
    </lineage>
</organism>
<dbReference type="AlphaFoldDB" id="A0A1J4JA37"/>
<dbReference type="CDD" id="cd00177">
    <property type="entry name" value="START"/>
    <property type="match status" value="1"/>
</dbReference>
<dbReference type="GO" id="GO:0008289">
    <property type="term" value="F:lipid binding"/>
    <property type="evidence" value="ECO:0007669"/>
    <property type="project" value="InterPro"/>
</dbReference>
<sequence>MALESGSKLVSPRDFVMFRKHYEQNGTHYFTQCSVPNETIRPEVKKFVRGKIIVQAFIVDKDPNNADSVRVRFVVHADPRGSIPAMIYNTVASNQGYAVKKLKDSLLNPKK</sequence>
<dbReference type="SUPFAM" id="SSF55961">
    <property type="entry name" value="Bet v1-like"/>
    <property type="match status" value="1"/>
</dbReference>
<proteinExistence type="predicted"/>
<accession>A0A1J4JA37</accession>
<dbReference type="Gene3D" id="3.30.530.20">
    <property type="match status" value="1"/>
</dbReference>
<dbReference type="InterPro" id="IPR023393">
    <property type="entry name" value="START-like_dom_sf"/>
</dbReference>
<gene>
    <name evidence="2" type="ORF">TRFO_10200</name>
</gene>
<dbReference type="RefSeq" id="XP_068349161.1">
    <property type="nucleotide sequence ID" value="XM_068495297.1"/>
</dbReference>
<feature type="domain" description="START" evidence="1">
    <location>
        <begin position="1"/>
        <end position="90"/>
    </location>
</feature>
<dbReference type="Proteomes" id="UP000179807">
    <property type="component" value="Unassembled WGS sequence"/>
</dbReference>
<evidence type="ECO:0000259" key="1">
    <source>
        <dbReference type="PROSITE" id="PS50848"/>
    </source>
</evidence>
<evidence type="ECO:0000313" key="2">
    <source>
        <dbReference type="EMBL" id="OHS96024.1"/>
    </source>
</evidence>
<keyword evidence="3" id="KW-1185">Reference proteome</keyword>
<dbReference type="GeneID" id="94830001"/>
<comment type="caution">
    <text evidence="2">The sequence shown here is derived from an EMBL/GenBank/DDBJ whole genome shotgun (WGS) entry which is preliminary data.</text>
</comment>
<dbReference type="GO" id="GO:0005737">
    <property type="term" value="C:cytoplasm"/>
    <property type="evidence" value="ECO:0007669"/>
    <property type="project" value="UniProtKB-ARBA"/>
</dbReference>
<dbReference type="EMBL" id="MLAK01001204">
    <property type="protein sequence ID" value="OHS96024.1"/>
    <property type="molecule type" value="Genomic_DNA"/>
</dbReference>
<name>A0A1J4JA37_9EUKA</name>
<evidence type="ECO:0000313" key="3">
    <source>
        <dbReference type="Proteomes" id="UP000179807"/>
    </source>
</evidence>